<dbReference type="EMBL" id="MHKE01000014">
    <property type="protein sequence ID" value="OGY83337.1"/>
    <property type="molecule type" value="Genomic_DNA"/>
</dbReference>
<reference evidence="2 3" key="1">
    <citation type="journal article" date="2016" name="Nat. Commun.">
        <title>Thousands of microbial genomes shed light on interconnected biogeochemical processes in an aquifer system.</title>
        <authorList>
            <person name="Anantharaman K."/>
            <person name="Brown C.T."/>
            <person name="Hug L.A."/>
            <person name="Sharon I."/>
            <person name="Castelle C.J."/>
            <person name="Probst A.J."/>
            <person name="Thomas B.C."/>
            <person name="Singh A."/>
            <person name="Wilkins M.J."/>
            <person name="Karaoz U."/>
            <person name="Brodie E.L."/>
            <person name="Williams K.H."/>
            <person name="Hubbard S.S."/>
            <person name="Banfield J.F."/>
        </authorList>
    </citation>
    <scope>NUCLEOTIDE SEQUENCE [LARGE SCALE GENOMIC DNA]</scope>
</reference>
<accession>A0A1G2B531</accession>
<name>A0A1G2B531_9BACT</name>
<dbReference type="Proteomes" id="UP000179164">
    <property type="component" value="Unassembled WGS sequence"/>
</dbReference>
<dbReference type="InterPro" id="IPR009199">
    <property type="entry name" value="PhoPQ-act_pathogen-rel_PqaA"/>
</dbReference>
<gene>
    <name evidence="2" type="ORF">A2898_03565</name>
</gene>
<dbReference type="InterPro" id="IPR029058">
    <property type="entry name" value="AB_hydrolase_fold"/>
</dbReference>
<feature type="domain" description="Serine aminopeptidase S33" evidence="1">
    <location>
        <begin position="25"/>
        <end position="132"/>
    </location>
</feature>
<dbReference type="Pfam" id="PF12146">
    <property type="entry name" value="Hydrolase_4"/>
    <property type="match status" value="1"/>
</dbReference>
<evidence type="ECO:0000313" key="3">
    <source>
        <dbReference type="Proteomes" id="UP000179164"/>
    </source>
</evidence>
<dbReference type="PANTHER" id="PTHR11614">
    <property type="entry name" value="PHOSPHOLIPASE-RELATED"/>
    <property type="match status" value="1"/>
</dbReference>
<sequence>MALQHFSVSVNNQKVTSFIHLPANTPQGVVLFCHGFPGTNRLPPLARILNDRGVGIVELNYRGDEACEGVFSFLGSIEDVEEAAKELRKKFPDVPLTALGFSAGGLYVSIAVRHNPDLFDRVVLLNPLVDASFLSSDNPIMGRLWDEAGTVLTLQKPDVYAHEIETLQAKHNPIEFAGEITTPIELVVSTNDGVLPAAVAQKFYEKLKGEKSFVWIEGAKHGVSGDEKEIVETLLS</sequence>
<dbReference type="InterPro" id="IPR022742">
    <property type="entry name" value="Hydrolase_4"/>
</dbReference>
<dbReference type="InterPro" id="IPR051044">
    <property type="entry name" value="MAG_DAG_Lipase"/>
</dbReference>
<proteinExistence type="predicted"/>
<dbReference type="Pfam" id="PF10142">
    <property type="entry name" value="PhoPQ_related"/>
    <property type="match status" value="1"/>
</dbReference>
<evidence type="ECO:0000313" key="2">
    <source>
        <dbReference type="EMBL" id="OGY83337.1"/>
    </source>
</evidence>
<comment type="caution">
    <text evidence="2">The sequence shown here is derived from an EMBL/GenBank/DDBJ whole genome shotgun (WGS) entry which is preliminary data.</text>
</comment>
<dbReference type="STRING" id="1798543.A2898_03565"/>
<organism evidence="2 3">
    <name type="scientific">Candidatus Kerfeldbacteria bacterium RIFCSPLOWO2_01_FULL_48_11</name>
    <dbReference type="NCBI Taxonomy" id="1798543"/>
    <lineage>
        <taxon>Bacteria</taxon>
        <taxon>Candidatus Kerfeldiibacteriota</taxon>
    </lineage>
</organism>
<protein>
    <recommendedName>
        <fullName evidence="1">Serine aminopeptidase S33 domain-containing protein</fullName>
    </recommendedName>
</protein>
<dbReference type="AlphaFoldDB" id="A0A1G2B531"/>
<dbReference type="Gene3D" id="3.40.50.1820">
    <property type="entry name" value="alpha/beta hydrolase"/>
    <property type="match status" value="1"/>
</dbReference>
<evidence type="ECO:0000259" key="1">
    <source>
        <dbReference type="Pfam" id="PF12146"/>
    </source>
</evidence>
<dbReference type="SUPFAM" id="SSF53474">
    <property type="entry name" value="alpha/beta-Hydrolases"/>
    <property type="match status" value="1"/>
</dbReference>